<evidence type="ECO:0000313" key="2">
    <source>
        <dbReference type="EMBL" id="PIE36214.1"/>
    </source>
</evidence>
<evidence type="ECO:0000256" key="1">
    <source>
        <dbReference type="SAM" id="MobiDB-lite"/>
    </source>
</evidence>
<organism evidence="2 3">
    <name type="scientific">candidate division KSB3 bacterium</name>
    <dbReference type="NCBI Taxonomy" id="2044937"/>
    <lineage>
        <taxon>Bacteria</taxon>
        <taxon>candidate division KSB3</taxon>
    </lineage>
</organism>
<dbReference type="EMBL" id="PDSK01000022">
    <property type="protein sequence ID" value="PIE36214.1"/>
    <property type="molecule type" value="Genomic_DNA"/>
</dbReference>
<reference evidence="2 3" key="1">
    <citation type="submission" date="2017-10" db="EMBL/GenBank/DDBJ databases">
        <title>Novel microbial diversity and functional potential in the marine mammal oral microbiome.</title>
        <authorList>
            <person name="Dudek N.K."/>
            <person name="Sun C.L."/>
            <person name="Burstein D."/>
            <person name="Kantor R.S."/>
            <person name="Aliaga Goltsman D.S."/>
            <person name="Bik E.M."/>
            <person name="Thomas B.C."/>
            <person name="Banfield J.F."/>
            <person name="Relman D.A."/>
        </authorList>
    </citation>
    <scope>NUCLEOTIDE SEQUENCE [LARGE SCALE GENOMIC DNA]</scope>
    <source>
        <strain evidence="2">DOLJORAL78_47_16</strain>
    </source>
</reference>
<feature type="compositionally biased region" description="Polar residues" evidence="1">
    <location>
        <begin position="262"/>
        <end position="282"/>
    </location>
</feature>
<dbReference type="Proteomes" id="UP000230821">
    <property type="component" value="Unassembled WGS sequence"/>
</dbReference>
<dbReference type="AlphaFoldDB" id="A0A2G6KKM7"/>
<dbReference type="InterPro" id="IPR011990">
    <property type="entry name" value="TPR-like_helical_dom_sf"/>
</dbReference>
<feature type="region of interest" description="Disordered" evidence="1">
    <location>
        <begin position="239"/>
        <end position="282"/>
    </location>
</feature>
<proteinExistence type="predicted"/>
<comment type="caution">
    <text evidence="2">The sequence shown here is derived from an EMBL/GenBank/DDBJ whole genome shotgun (WGS) entry which is preliminary data.</text>
</comment>
<dbReference type="SUPFAM" id="SSF48452">
    <property type="entry name" value="TPR-like"/>
    <property type="match status" value="1"/>
</dbReference>
<gene>
    <name evidence="2" type="ORF">CSA56_00940</name>
</gene>
<dbReference type="Gene3D" id="1.25.40.10">
    <property type="entry name" value="Tetratricopeptide repeat domain"/>
    <property type="match status" value="1"/>
</dbReference>
<evidence type="ECO:0000313" key="3">
    <source>
        <dbReference type="Proteomes" id="UP000230821"/>
    </source>
</evidence>
<protein>
    <submittedName>
        <fullName evidence="2">Uncharacterized protein</fullName>
    </submittedName>
</protein>
<sequence>MRIFFKTLFFILLIAGPGIAMEQQWVEDLNHRFPGIGIEFEQAVQQKLAQHEGATTVEALIDQLIASPHYTPDKISNPQSFSLHSELMLLYPAVGNYRESLQEAKLLRDFVLKYSAEDERVVQTFRGVYGELLIINAEYENALQEINAAIEMNPNEEGNYLSRGVARVKLGNLPDALEDLQTLIQKPGAERYAQQLFGFILGNRSLFQEAQVQKNTMIDVMLRDMEPPSTRRVKIPANLEEEPEPEDIKNMPEQTIPEVPKTTKQTSAPQPVETTSEDPVTSPSLAQLVTMTPEQLEQLLGIPLLESEGEQTIDRDYTYREQAVTIAFDKKSQAIVSVQMFFLPPVDEASALENIGLEQLDTLPTIDSGMLKVWSPYGNFSKVRLSLSADQVIAVIVEP</sequence>
<accession>A0A2G6KKM7</accession>
<name>A0A2G6KKM7_9BACT</name>